<dbReference type="PANTHER" id="PTHR28122:SF1">
    <property type="entry name" value="E3 UBIQUITIN-PROTEIN LIGASE SUBSTRATE RECEPTOR MMS22"/>
    <property type="match status" value="1"/>
</dbReference>
<dbReference type="InterPro" id="IPR019021">
    <property type="entry name" value="Mms22"/>
</dbReference>
<feature type="region of interest" description="Disordered" evidence="1">
    <location>
        <begin position="656"/>
        <end position="742"/>
    </location>
</feature>
<feature type="region of interest" description="Disordered" evidence="1">
    <location>
        <begin position="368"/>
        <end position="398"/>
    </location>
</feature>
<dbReference type="EMBL" id="CDHN01000004">
    <property type="protein sequence ID" value="CEJ92167.1"/>
    <property type="molecule type" value="Genomic_DNA"/>
</dbReference>
<evidence type="ECO:0000313" key="2">
    <source>
        <dbReference type="EMBL" id="CEJ92167.1"/>
    </source>
</evidence>
<feature type="compositionally biased region" description="Polar residues" evidence="1">
    <location>
        <begin position="565"/>
        <end position="574"/>
    </location>
</feature>
<sequence>MSDWRELGEIPDSDDESFDSQSTARAPSSRPDGAQPADVWDVPLSGTEVHNAHPTIEVEIGHVNTYSDTSSPLSSTRSDADIEGVHDLVQNKSTESSSATSPTRNDVTQDEISPSFVIGPEVSLFSGQDSQLPSLTKPPAAQRSGNGPFGFSFEDYPEAPYQRSLRPRKPIQEHPYLIEKTNYSNILRRHGVKPIGIPTTSSRTHTTGDDGDESFDEDSQSTVGLPIADQWAGADDDPFGLAADFLSSSPNKGSDVTDSFVKRPTYARDDIDLPTLEELADQARNTAARTRIETPESAARKRRRLDLIHSDSVEATTYRHTANRKAHTAHQESSLDNASLDHEETRQLQAYQLEAPDIIELDTTAPNAADMLDSNDANSEQSSQSDIESEPPEEDEENVLGRIGKRIKGVLPASWIRLDQHAIKKKELDKSLQRRHTGALLNNENRRGIAQVRRTSKPQFVQPWLGDESDDEVMAPVPQPPLLVQDELRFGSLANKENDSNHIVLSNDDPSDMELDVFDAMYSTSRRQPKSSKMGKKHHKTGSAKGLKRQTSLMQKPRQPRRSSTKSQTGNNQRRTYKKNKQSRLNTDTYHQAPQLSVLDVIEPDAPQFLKIAARSARRQRNQGRSNLAKKQIILASEQDHSDVLNTLRSWKRGAIQPRASVSEAQKKRTKTRSSSSATQPKAMSKQRTRLVPSSTAPNPTRRMVKRVLSDGRVSFSPSTRADKPMVSKSQLPPVPVPRQFGTTARPAQMETEAVYKQKRLEFHMRKKALDLVYKHSKTNIRHHQGDNFSEASFERQMLQSLRSTPSDNTDKPVMSVQALKTRKPRKQNRPQHVDIHEPRFRHQLGLAPFEYAPSSTIVAMDNTSDQDKLLGLGSFGTHYSIHFDMYPLLAGTYFHETTLIGSGVIAACSSIGNRLQSDSPPNQASFQIGHQQFIWNTWNEQTSSELGIILDYAGDHVNIDLSLSAAATGFVRNYVVKHLRLFNEVEVKSFTARVTETIGALQERIATHLATAPITEEYSIWPIFDDLIIIGLCNVEICRQHSMLLSEQMSSENLLKTIAKLAISTLNKIDASRMVDAYDRMRDYSTRERGFRTDTPIIHSWVLLIKAFEAASILRGSFWDVAYSALLTPEVMTSMDINVYEQVWRLVFALLPLFEFDKDGILHSDRRYNVSEDGWPIAQSLMKQIFSAYNTNPRQPANFNNYCRAILSRCHTLVRQWGWGNASGIIGAIFDFFGTHNLEHLRNEEVFRSPQFLEDLAASPSLELEYTDKCFHIFLKLLALSIIRLRETGASKDIRNIIARTIPNHNRQYLKEQVIHERDLAALRNHHDLLCTLFWASPPALRPQLTLIEHLVTPESSHKEACLINLRAWNQLARFIASNGEVETAFKPFLQWQRTFLQSTFQQFDSIATDIQQQLSAFPTDLAASFNSEAVNNMVLINKRAVSDVLHCMASCSLDVVKHAGNLPAAIYSINIFLLQKVFTHFSRSPPEFEWSVLADVLSILEVFLGYIDDFKANEDSQPSASQLLDATMGDDALLLLDNDISKSLFSMTRTLIITQAQPGNMGKRGGSRESCTEEATVLAGRLVHRFISGGLITLSAVTAPSTYNLFKRSWLCLNSGEKQYTVLFVSTLLRLGIQDVSELGFTLLQLWSLSIVKPERELSFELQLADQLKANDAQFVPDLSRKQTMNYTLMSDLFEYDVAFMRRSLHTADPSDKKTLVTEYSAVLRLVMEQMKRDLTSLASEEALHVPYVLFVRRIISLIRAHGSEICAVDDFYYQMTKEYSPSIQDPQLQVAGMVSYGLRLQDGDSRVGQQLFFFLLNNAKQAIIRDSLGDSINLLRRGFADTNVANFILRYLLPAIIAASLQHASVYPLFDIYAEALDAAYGNLMVAKSVPDSDGITAIFHLIKDGFNDFHQAQRILSREELHVIRQSVACMNVLWPALFESFLNGLIQSSLQTDAILDQLSATFEEAITYVGTNTISRELGVDATRLFGALDRCASINRRQPDHQTIFFADHIVKDIDKNWVEINGRINIQTTVKDAKGVEAPVFDLEVLIKDIELEMREWLRWRDKVYCNTLAIKPIDDDDLIF</sequence>
<feature type="region of interest" description="Disordered" evidence="1">
    <location>
        <begin position="88"/>
        <end position="113"/>
    </location>
</feature>
<dbReference type="OrthoDB" id="2386201at2759"/>
<proteinExistence type="predicted"/>
<gene>
    <name evidence="2" type="ORF">VHEMI07835</name>
</gene>
<dbReference type="GO" id="GO:0031297">
    <property type="term" value="P:replication fork processing"/>
    <property type="evidence" value="ECO:0007669"/>
    <property type="project" value="InterPro"/>
</dbReference>
<feature type="region of interest" description="Disordered" evidence="1">
    <location>
        <begin position="524"/>
        <end position="591"/>
    </location>
</feature>
<reference evidence="2 3" key="1">
    <citation type="journal article" date="2015" name="Genome Announc.">
        <title>Draft Genome Sequence and Gene Annotation of the Entomopathogenic Fungus Verticillium hemipterigenum.</title>
        <authorList>
            <person name="Horn F."/>
            <person name="Habel A."/>
            <person name="Scharf D.H."/>
            <person name="Dworschak J."/>
            <person name="Brakhage A.A."/>
            <person name="Guthke R."/>
            <person name="Hertweck C."/>
            <person name="Linde J."/>
        </authorList>
    </citation>
    <scope>NUCLEOTIDE SEQUENCE [LARGE SCALE GENOMIC DNA]</scope>
</reference>
<feature type="compositionally biased region" description="Polar residues" evidence="1">
    <location>
        <begin position="90"/>
        <end position="112"/>
    </location>
</feature>
<feature type="region of interest" description="Disordered" evidence="1">
    <location>
        <begin position="193"/>
        <end position="220"/>
    </location>
</feature>
<feature type="compositionally biased region" description="Acidic residues" evidence="1">
    <location>
        <begin position="209"/>
        <end position="219"/>
    </location>
</feature>
<dbReference type="STRING" id="1531966.A0A0A1TNP9"/>
<feature type="compositionally biased region" description="Basic residues" evidence="1">
    <location>
        <begin position="527"/>
        <end position="548"/>
    </location>
</feature>
<evidence type="ECO:0000256" key="1">
    <source>
        <dbReference type="SAM" id="MobiDB-lite"/>
    </source>
</evidence>
<keyword evidence="3" id="KW-1185">Reference proteome</keyword>
<feature type="region of interest" description="Disordered" evidence="1">
    <location>
        <begin position="127"/>
        <end position="147"/>
    </location>
</feature>
<feature type="region of interest" description="Disordered" evidence="1">
    <location>
        <begin position="286"/>
        <end position="338"/>
    </location>
</feature>
<dbReference type="HOGENOM" id="CLU_000374_1_0_1"/>
<protein>
    <recommendedName>
        <fullName evidence="4">Mus7/MMS22 family protein</fullName>
    </recommendedName>
</protein>
<name>A0A0A1TNP9_9HYPO</name>
<organism evidence="2 3">
    <name type="scientific">[Torrubiella] hemipterigena</name>
    <dbReference type="NCBI Taxonomy" id="1531966"/>
    <lineage>
        <taxon>Eukaryota</taxon>
        <taxon>Fungi</taxon>
        <taxon>Dikarya</taxon>
        <taxon>Ascomycota</taxon>
        <taxon>Pezizomycotina</taxon>
        <taxon>Sordariomycetes</taxon>
        <taxon>Hypocreomycetidae</taxon>
        <taxon>Hypocreales</taxon>
        <taxon>Clavicipitaceae</taxon>
        <taxon>Clavicipitaceae incertae sedis</taxon>
        <taxon>'Torrubiella' clade</taxon>
    </lineage>
</organism>
<dbReference type="GO" id="GO:0005634">
    <property type="term" value="C:nucleus"/>
    <property type="evidence" value="ECO:0007669"/>
    <property type="project" value="InterPro"/>
</dbReference>
<dbReference type="GO" id="GO:0035361">
    <property type="term" value="C:Cul8-RING ubiquitin ligase complex"/>
    <property type="evidence" value="ECO:0007669"/>
    <property type="project" value="TreeGrafter"/>
</dbReference>
<feature type="region of interest" description="Disordered" evidence="1">
    <location>
        <begin position="1"/>
        <end position="46"/>
    </location>
</feature>
<dbReference type="PANTHER" id="PTHR28122">
    <property type="entry name" value="E3 UBIQUITIN-PROTEIN LIGASE SUBSTRATE RECEPTOR MMS22"/>
    <property type="match status" value="1"/>
</dbReference>
<accession>A0A0A1TNP9</accession>
<feature type="compositionally biased region" description="Acidic residues" evidence="1">
    <location>
        <begin position="387"/>
        <end position="398"/>
    </location>
</feature>
<dbReference type="Pfam" id="PF09462">
    <property type="entry name" value="Mus7"/>
    <property type="match status" value="1"/>
</dbReference>
<feature type="compositionally biased region" description="Acidic residues" evidence="1">
    <location>
        <begin position="9"/>
        <end position="18"/>
    </location>
</feature>
<dbReference type="GO" id="GO:0000724">
    <property type="term" value="P:double-strand break repair via homologous recombination"/>
    <property type="evidence" value="ECO:0007669"/>
    <property type="project" value="TreeGrafter"/>
</dbReference>
<dbReference type="Proteomes" id="UP000039046">
    <property type="component" value="Unassembled WGS sequence"/>
</dbReference>
<evidence type="ECO:0000313" key="3">
    <source>
        <dbReference type="Proteomes" id="UP000039046"/>
    </source>
</evidence>
<evidence type="ECO:0008006" key="4">
    <source>
        <dbReference type="Google" id="ProtNLM"/>
    </source>
</evidence>